<protein>
    <submittedName>
        <fullName evidence="1">Uncharacterized protein</fullName>
    </submittedName>
</protein>
<accession>A0A0G0WJE0</accession>
<dbReference type="EMBL" id="LCBQ01000026">
    <property type="protein sequence ID" value="KKS12985.1"/>
    <property type="molecule type" value="Genomic_DNA"/>
</dbReference>
<dbReference type="Proteomes" id="UP000034380">
    <property type="component" value="Unassembled WGS sequence"/>
</dbReference>
<evidence type="ECO:0000313" key="1">
    <source>
        <dbReference type="EMBL" id="KKS12985.1"/>
    </source>
</evidence>
<name>A0A0G0WJE0_9BACT</name>
<organism evidence="1 2">
    <name type="scientific">Candidatus Yanofskybacteria bacterium GW2011_GWA1_41_6</name>
    <dbReference type="NCBI Taxonomy" id="1619020"/>
    <lineage>
        <taxon>Bacteria</taxon>
        <taxon>Candidatus Yanofskyibacteriota</taxon>
    </lineage>
</organism>
<comment type="caution">
    <text evidence="1">The sequence shown here is derived from an EMBL/GenBank/DDBJ whole genome shotgun (WGS) entry which is preliminary data.</text>
</comment>
<evidence type="ECO:0000313" key="2">
    <source>
        <dbReference type="Proteomes" id="UP000034380"/>
    </source>
</evidence>
<dbReference type="AlphaFoldDB" id="A0A0G0WJE0"/>
<reference evidence="1 2" key="1">
    <citation type="journal article" date="2015" name="Nature">
        <title>rRNA introns, odd ribosomes, and small enigmatic genomes across a large radiation of phyla.</title>
        <authorList>
            <person name="Brown C.T."/>
            <person name="Hug L.A."/>
            <person name="Thomas B.C."/>
            <person name="Sharon I."/>
            <person name="Castelle C.J."/>
            <person name="Singh A."/>
            <person name="Wilkins M.J."/>
            <person name="Williams K.H."/>
            <person name="Banfield J.F."/>
        </authorList>
    </citation>
    <scope>NUCLEOTIDE SEQUENCE [LARGE SCALE GENOMIC DNA]</scope>
</reference>
<sequence length="112" mass="12873">MTESIRTVLEKELRMLKNMRQVPSPYELQKILSKRGIQAALGSGVMRALQGVLEECPDPEKFIEVIFKKVTDSRDLNYRFGPCECNTCKYGIWVLIPGFNLPPHQTKTHYDS</sequence>
<gene>
    <name evidence="1" type="ORF">UU70_C0026G0003</name>
</gene>
<proteinExistence type="predicted"/>